<keyword evidence="1" id="KW-0472">Membrane</keyword>
<evidence type="ECO:0000313" key="2">
    <source>
        <dbReference type="EMBL" id="MDR7192151.1"/>
    </source>
</evidence>
<sequence>MTQCPVESVKSGGFVALGYGVLALALCVGLAAPLLTWRRTRALRPGMRALWLLGACVVMLGVWLAGLLVWLGAFVLPC</sequence>
<name>A0ABU1XTQ9_9GAMM</name>
<feature type="transmembrane region" description="Helical" evidence="1">
    <location>
        <begin position="16"/>
        <end position="37"/>
    </location>
</feature>
<keyword evidence="3" id="KW-1185">Reference proteome</keyword>
<protein>
    <submittedName>
        <fullName evidence="2">Uncharacterized protein</fullName>
    </submittedName>
</protein>
<dbReference type="RefSeq" id="WP_310233089.1">
    <property type="nucleotide sequence ID" value="NZ_JAVDWO010000003.1"/>
</dbReference>
<dbReference type="Proteomes" id="UP001256588">
    <property type="component" value="Unassembled WGS sequence"/>
</dbReference>
<evidence type="ECO:0000313" key="3">
    <source>
        <dbReference type="Proteomes" id="UP001256588"/>
    </source>
</evidence>
<accession>A0ABU1XTQ9</accession>
<dbReference type="EMBL" id="JAVDWO010000003">
    <property type="protein sequence ID" value="MDR7192151.1"/>
    <property type="molecule type" value="Genomic_DNA"/>
</dbReference>
<organism evidence="2 3">
    <name type="scientific">Luteimonas terrae</name>
    <dbReference type="NCBI Taxonomy" id="1530191"/>
    <lineage>
        <taxon>Bacteria</taxon>
        <taxon>Pseudomonadati</taxon>
        <taxon>Pseudomonadota</taxon>
        <taxon>Gammaproteobacteria</taxon>
        <taxon>Lysobacterales</taxon>
        <taxon>Lysobacteraceae</taxon>
        <taxon>Luteimonas</taxon>
    </lineage>
</organism>
<evidence type="ECO:0000256" key="1">
    <source>
        <dbReference type="SAM" id="Phobius"/>
    </source>
</evidence>
<feature type="transmembrane region" description="Helical" evidence="1">
    <location>
        <begin position="49"/>
        <end position="76"/>
    </location>
</feature>
<comment type="caution">
    <text evidence="2">The sequence shown here is derived from an EMBL/GenBank/DDBJ whole genome shotgun (WGS) entry which is preliminary data.</text>
</comment>
<proteinExistence type="predicted"/>
<keyword evidence="1" id="KW-1133">Transmembrane helix</keyword>
<reference evidence="2 3" key="1">
    <citation type="submission" date="2023-07" db="EMBL/GenBank/DDBJ databases">
        <title>Sorghum-associated microbial communities from plants grown in Nebraska, USA.</title>
        <authorList>
            <person name="Schachtman D."/>
        </authorList>
    </citation>
    <scope>NUCLEOTIDE SEQUENCE [LARGE SCALE GENOMIC DNA]</scope>
    <source>
        <strain evidence="2 3">4099</strain>
    </source>
</reference>
<gene>
    <name evidence="2" type="ORF">J2W68_000859</name>
</gene>
<keyword evidence="1" id="KW-0812">Transmembrane</keyword>